<dbReference type="SUPFAM" id="SSF116842">
    <property type="entry name" value="XseB-like"/>
    <property type="match status" value="1"/>
</dbReference>
<keyword evidence="5 6" id="KW-0269">Exonuclease</keyword>
<evidence type="ECO:0000313" key="7">
    <source>
        <dbReference type="EMBL" id="CAE6500267.1"/>
    </source>
</evidence>
<evidence type="ECO:0000256" key="4">
    <source>
        <dbReference type="ARBA" id="ARBA00022801"/>
    </source>
</evidence>
<evidence type="ECO:0000256" key="5">
    <source>
        <dbReference type="ARBA" id="ARBA00022839"/>
    </source>
</evidence>
<dbReference type="PANTHER" id="PTHR34137:SF1">
    <property type="entry name" value="EXODEOXYRIBONUCLEASE 7 SMALL SUBUNIT"/>
    <property type="match status" value="1"/>
</dbReference>
<evidence type="ECO:0000256" key="2">
    <source>
        <dbReference type="ARBA" id="ARBA00022490"/>
    </source>
</evidence>
<keyword evidence="3 6" id="KW-0540">Nuclease</keyword>
<dbReference type="EC" id="3.1.11.6" evidence="6"/>
<dbReference type="NCBIfam" id="NF002140">
    <property type="entry name" value="PRK00977.1-4"/>
    <property type="match status" value="1"/>
</dbReference>
<name>A0A8H9D8K1_9PROT</name>
<gene>
    <name evidence="6 7" type="primary">xseB</name>
    <name evidence="7" type="ORF">NMYAN_190006</name>
</gene>
<organism evidence="7 8">
    <name type="scientific">Nitrosomonas nitrosa</name>
    <dbReference type="NCBI Taxonomy" id="52442"/>
    <lineage>
        <taxon>Bacteria</taxon>
        <taxon>Pseudomonadati</taxon>
        <taxon>Pseudomonadota</taxon>
        <taxon>Betaproteobacteria</taxon>
        <taxon>Nitrosomonadales</taxon>
        <taxon>Nitrosomonadaceae</taxon>
        <taxon>Nitrosomonas</taxon>
    </lineage>
</organism>
<evidence type="ECO:0000256" key="3">
    <source>
        <dbReference type="ARBA" id="ARBA00022722"/>
    </source>
</evidence>
<keyword evidence="2 6" id="KW-0963">Cytoplasm</keyword>
<dbReference type="NCBIfam" id="NF002141">
    <property type="entry name" value="PRK00977.1-5"/>
    <property type="match status" value="1"/>
</dbReference>
<dbReference type="GO" id="GO:0006308">
    <property type="term" value="P:DNA catabolic process"/>
    <property type="evidence" value="ECO:0007669"/>
    <property type="project" value="UniProtKB-UniRule"/>
</dbReference>
<dbReference type="GO" id="GO:0008855">
    <property type="term" value="F:exodeoxyribonuclease VII activity"/>
    <property type="evidence" value="ECO:0007669"/>
    <property type="project" value="UniProtKB-UniRule"/>
</dbReference>
<evidence type="ECO:0000313" key="8">
    <source>
        <dbReference type="Proteomes" id="UP000601736"/>
    </source>
</evidence>
<dbReference type="OrthoDB" id="287668at2"/>
<comment type="similarity">
    <text evidence="1 6">Belongs to the XseB family.</text>
</comment>
<comment type="subunit">
    <text evidence="6">Heterooligomer composed of large and small subunits.</text>
</comment>
<dbReference type="Proteomes" id="UP000601736">
    <property type="component" value="Unassembled WGS sequence"/>
</dbReference>
<dbReference type="Gene3D" id="1.10.287.1040">
    <property type="entry name" value="Exonuclease VII, small subunit"/>
    <property type="match status" value="1"/>
</dbReference>
<sequence>MKKKSNDSLTVDLSSQPESFEAATAELERIVTTMEAGQMTLEASLSAYKRGVELLHYCQTTLQNAQQQVRILEADMLKDFSASGADER</sequence>
<dbReference type="Pfam" id="PF02609">
    <property type="entry name" value="Exonuc_VII_S"/>
    <property type="match status" value="1"/>
</dbReference>
<evidence type="ECO:0000256" key="1">
    <source>
        <dbReference type="ARBA" id="ARBA00009998"/>
    </source>
</evidence>
<protein>
    <recommendedName>
        <fullName evidence="6">Exodeoxyribonuclease 7 small subunit</fullName>
        <ecNumber evidence="6">3.1.11.6</ecNumber>
    </recommendedName>
    <alternativeName>
        <fullName evidence="6">Exodeoxyribonuclease VII small subunit</fullName>
        <shortName evidence="6">Exonuclease VII small subunit</shortName>
    </alternativeName>
</protein>
<dbReference type="RefSeq" id="WP_107783835.1">
    <property type="nucleotide sequence ID" value="NZ_CAJNAP010000011.1"/>
</dbReference>
<dbReference type="InterPro" id="IPR037004">
    <property type="entry name" value="Exonuc_VII_ssu_sf"/>
</dbReference>
<accession>A0A8H9D8K1</accession>
<proteinExistence type="inferred from homology"/>
<comment type="caution">
    <text evidence="7">The sequence shown here is derived from an EMBL/GenBank/DDBJ whole genome shotgun (WGS) entry which is preliminary data.</text>
</comment>
<dbReference type="EMBL" id="CAJNAP010000011">
    <property type="protein sequence ID" value="CAE6500267.1"/>
    <property type="molecule type" value="Genomic_DNA"/>
</dbReference>
<dbReference type="PANTHER" id="PTHR34137">
    <property type="entry name" value="EXODEOXYRIBONUCLEASE 7 SMALL SUBUNIT"/>
    <property type="match status" value="1"/>
</dbReference>
<dbReference type="GO" id="GO:0009318">
    <property type="term" value="C:exodeoxyribonuclease VII complex"/>
    <property type="evidence" value="ECO:0007669"/>
    <property type="project" value="UniProtKB-UniRule"/>
</dbReference>
<dbReference type="AlphaFoldDB" id="A0A8H9D8K1"/>
<dbReference type="GO" id="GO:0005829">
    <property type="term" value="C:cytosol"/>
    <property type="evidence" value="ECO:0007669"/>
    <property type="project" value="TreeGrafter"/>
</dbReference>
<reference evidence="7" key="1">
    <citation type="submission" date="2021-02" db="EMBL/GenBank/DDBJ databases">
        <authorList>
            <person name="Han P."/>
        </authorList>
    </citation>
    <scope>NUCLEOTIDE SEQUENCE</scope>
    <source>
        <strain evidence="7">Nitrosomonas nitrosa 18-3D</strain>
    </source>
</reference>
<dbReference type="NCBIfam" id="TIGR01280">
    <property type="entry name" value="xseB"/>
    <property type="match status" value="1"/>
</dbReference>
<comment type="catalytic activity">
    <reaction evidence="6">
        <text>Exonucleolytic cleavage in either 5'- to 3'- or 3'- to 5'-direction to yield nucleoside 5'-phosphates.</text>
        <dbReference type="EC" id="3.1.11.6"/>
    </reaction>
</comment>
<comment type="subcellular location">
    <subcellularLocation>
        <location evidence="6">Cytoplasm</location>
    </subcellularLocation>
</comment>
<dbReference type="HAMAP" id="MF_00337">
    <property type="entry name" value="Exonuc_7_S"/>
    <property type="match status" value="1"/>
</dbReference>
<dbReference type="PIRSF" id="PIRSF006488">
    <property type="entry name" value="Exonuc_VII_S"/>
    <property type="match status" value="1"/>
</dbReference>
<comment type="function">
    <text evidence="6">Bidirectionally degrades single-stranded DNA into large acid-insoluble oligonucleotides, which are then degraded further into small acid-soluble oligonucleotides.</text>
</comment>
<evidence type="ECO:0000256" key="6">
    <source>
        <dbReference type="HAMAP-Rule" id="MF_00337"/>
    </source>
</evidence>
<keyword evidence="4 6" id="KW-0378">Hydrolase</keyword>
<dbReference type="InterPro" id="IPR003761">
    <property type="entry name" value="Exonuc_VII_S"/>
</dbReference>